<gene>
    <name evidence="2" type="primary">tmem203</name>
    <name evidence="2" type="ORF">T01_4387</name>
</gene>
<keyword evidence="1 2" id="KW-0812">Transmembrane</keyword>
<dbReference type="PANTHER" id="PTHR13568:SF9">
    <property type="entry name" value="TRANSMEMBRANE PROTEIN 203"/>
    <property type="match status" value="1"/>
</dbReference>
<dbReference type="Proteomes" id="UP000054776">
    <property type="component" value="Unassembled WGS sequence"/>
</dbReference>
<accession>A0A0V1BI34</accession>
<dbReference type="AlphaFoldDB" id="A0A0V1BI34"/>
<dbReference type="InParanoid" id="A0A0V1BI34"/>
<comment type="caution">
    <text evidence="2">The sequence shown here is derived from an EMBL/GenBank/DDBJ whole genome shotgun (WGS) entry which is preliminary data.</text>
</comment>
<feature type="transmembrane region" description="Helical" evidence="1">
    <location>
        <begin position="85"/>
        <end position="105"/>
    </location>
</feature>
<dbReference type="PANTHER" id="PTHR13568">
    <property type="entry name" value="FAM11A, B PROTEIN"/>
    <property type="match status" value="1"/>
</dbReference>
<feature type="transmembrane region" description="Helical" evidence="1">
    <location>
        <begin position="48"/>
        <end position="73"/>
    </location>
</feature>
<keyword evidence="1" id="KW-1133">Transmembrane helix</keyword>
<dbReference type="GO" id="GO:0006874">
    <property type="term" value="P:intracellular calcium ion homeostasis"/>
    <property type="evidence" value="ECO:0007669"/>
    <property type="project" value="TreeGrafter"/>
</dbReference>
<dbReference type="GO" id="GO:0005783">
    <property type="term" value="C:endoplasmic reticulum"/>
    <property type="evidence" value="ECO:0007669"/>
    <property type="project" value="TreeGrafter"/>
</dbReference>
<dbReference type="OrthoDB" id="6234541at2759"/>
<reference evidence="2 3" key="1">
    <citation type="submission" date="2015-01" db="EMBL/GenBank/DDBJ databases">
        <title>Evolution of Trichinella species and genotypes.</title>
        <authorList>
            <person name="Korhonen P.K."/>
            <person name="Edoardo P."/>
            <person name="Giuseppe L.R."/>
            <person name="Gasser R.B."/>
        </authorList>
    </citation>
    <scope>NUCLEOTIDE SEQUENCE [LARGE SCALE GENOMIC DNA]</scope>
    <source>
        <strain evidence="2">ISS3</strain>
    </source>
</reference>
<evidence type="ECO:0000313" key="2">
    <source>
        <dbReference type="EMBL" id="KRY36599.1"/>
    </source>
</evidence>
<dbReference type="STRING" id="6334.A0A0V1BI34"/>
<feature type="transmembrane region" description="Helical" evidence="1">
    <location>
        <begin position="20"/>
        <end position="36"/>
    </location>
</feature>
<proteinExistence type="predicted"/>
<protein>
    <submittedName>
        <fullName evidence="2">Transmembrane protein</fullName>
    </submittedName>
</protein>
<sequence>MALLSLSETSEITGLTLLEIWMYLVGLLIFSILLALKMELFPAMAWSFVFSPLFIVSGLDAYFTLIVFFRQYFQSDQVLKVAAPRLLFVGFFILLVLALELLLCIKMTHESSFSYAVALSPNVLYAMCLNMTTCVHVTQHIKVGIS</sequence>
<evidence type="ECO:0000313" key="3">
    <source>
        <dbReference type="Proteomes" id="UP000054776"/>
    </source>
</evidence>
<name>A0A0V1BI34_TRISP</name>
<dbReference type="EMBL" id="JYDH01000041">
    <property type="protein sequence ID" value="KRY36599.1"/>
    <property type="molecule type" value="Genomic_DNA"/>
</dbReference>
<organism evidence="2 3">
    <name type="scientific">Trichinella spiralis</name>
    <name type="common">Trichina worm</name>
    <dbReference type="NCBI Taxonomy" id="6334"/>
    <lineage>
        <taxon>Eukaryota</taxon>
        <taxon>Metazoa</taxon>
        <taxon>Ecdysozoa</taxon>
        <taxon>Nematoda</taxon>
        <taxon>Enoplea</taxon>
        <taxon>Dorylaimia</taxon>
        <taxon>Trichinellida</taxon>
        <taxon>Trichinellidae</taxon>
        <taxon>Trichinella</taxon>
    </lineage>
</organism>
<keyword evidence="3" id="KW-1185">Reference proteome</keyword>
<keyword evidence="1" id="KW-0472">Membrane</keyword>
<dbReference type="InterPro" id="IPR019396">
    <property type="entry name" value="TM_Fragile-X-F-assoc"/>
</dbReference>
<evidence type="ECO:0000256" key="1">
    <source>
        <dbReference type="SAM" id="Phobius"/>
    </source>
</evidence>